<keyword evidence="2" id="KW-1185">Reference proteome</keyword>
<name>A0ABU5DZ91_9PROT</name>
<evidence type="ECO:0000313" key="2">
    <source>
        <dbReference type="Proteomes" id="UP001271769"/>
    </source>
</evidence>
<evidence type="ECO:0000313" key="1">
    <source>
        <dbReference type="EMBL" id="MDY0872652.1"/>
    </source>
</evidence>
<comment type="caution">
    <text evidence="1">The sequence shown here is derived from an EMBL/GenBank/DDBJ whole genome shotgun (WGS) entry which is preliminary data.</text>
</comment>
<organism evidence="1 2">
    <name type="scientific">Dongia rigui</name>
    <dbReference type="NCBI Taxonomy" id="940149"/>
    <lineage>
        <taxon>Bacteria</taxon>
        <taxon>Pseudomonadati</taxon>
        <taxon>Pseudomonadota</taxon>
        <taxon>Alphaproteobacteria</taxon>
        <taxon>Rhodospirillales</taxon>
        <taxon>Dongiaceae</taxon>
        <taxon>Dongia</taxon>
    </lineage>
</organism>
<gene>
    <name evidence="1" type="ORF">SMD31_11980</name>
</gene>
<dbReference type="Proteomes" id="UP001271769">
    <property type="component" value="Unassembled WGS sequence"/>
</dbReference>
<dbReference type="EMBL" id="JAXCLX010000002">
    <property type="protein sequence ID" value="MDY0872652.1"/>
    <property type="molecule type" value="Genomic_DNA"/>
</dbReference>
<sequence>MEHGRIRLLLRCEFIGAVALASLLATTLSPKSSRADEYYNFYSIRCFEELGAARIERVGLWNVRSVVWPIGGIDEVNRTMEMPRAQRMQHRWDSHSQSLKRLEEEQSLYVFGEGYGRYEEPPIRCQFPNGFLEITYEKLDRDYVTSGDPRVYYRGPMSLKVQRSDGKVIFENKTFIPESFQVQDTDGHFVYSVCGQTGPCVEKTVLLNDQ</sequence>
<dbReference type="RefSeq" id="WP_320501127.1">
    <property type="nucleotide sequence ID" value="NZ_JAXCLX010000002.1"/>
</dbReference>
<proteinExistence type="predicted"/>
<accession>A0ABU5DZ91</accession>
<reference evidence="1 2" key="1">
    <citation type="journal article" date="2013" name="Antonie Van Leeuwenhoek">
        <title>Dongia rigui sp. nov., isolated from freshwater of a large wetland in Korea.</title>
        <authorList>
            <person name="Baik K.S."/>
            <person name="Hwang Y.M."/>
            <person name="Choi J.S."/>
            <person name="Kwon J."/>
            <person name="Seong C.N."/>
        </authorList>
    </citation>
    <scope>NUCLEOTIDE SEQUENCE [LARGE SCALE GENOMIC DNA]</scope>
    <source>
        <strain evidence="1 2">04SU4-P</strain>
    </source>
</reference>
<protein>
    <submittedName>
        <fullName evidence="1">Uncharacterized protein</fullName>
    </submittedName>
</protein>